<dbReference type="EMBL" id="CP027019">
    <property type="protein sequence ID" value="AVP49357.1"/>
    <property type="molecule type" value="Genomic_DNA"/>
</dbReference>
<dbReference type="PANTHER" id="PTHR42711">
    <property type="entry name" value="ABC TRANSPORTER ATP-BINDING PROTEIN"/>
    <property type="match status" value="1"/>
</dbReference>
<dbReference type="SMART" id="SM00382">
    <property type="entry name" value="AAA"/>
    <property type="match status" value="1"/>
</dbReference>
<name>A0A2S0NK21_9MOLU</name>
<accession>A0A2S0NK21</accession>
<dbReference type="GO" id="GO:0016887">
    <property type="term" value="F:ATP hydrolysis activity"/>
    <property type="evidence" value="ECO:0007669"/>
    <property type="project" value="InterPro"/>
</dbReference>
<evidence type="ECO:0000256" key="4">
    <source>
        <dbReference type="ARBA" id="ARBA00022840"/>
    </source>
</evidence>
<dbReference type="InterPro" id="IPR027417">
    <property type="entry name" value="P-loop_NTPase"/>
</dbReference>
<keyword evidence="2" id="KW-0813">Transport</keyword>
<dbReference type="InterPro" id="IPR050763">
    <property type="entry name" value="ABC_transporter_ATP-binding"/>
</dbReference>
<protein>
    <recommendedName>
        <fullName evidence="5">ABC transporter domain-containing protein</fullName>
    </recommendedName>
</protein>
<evidence type="ECO:0000256" key="1">
    <source>
        <dbReference type="ARBA" id="ARBA00005417"/>
    </source>
</evidence>
<evidence type="ECO:0000256" key="3">
    <source>
        <dbReference type="ARBA" id="ARBA00022741"/>
    </source>
</evidence>
<dbReference type="AlphaFoldDB" id="A0A2S0NK21"/>
<dbReference type="InterPro" id="IPR003439">
    <property type="entry name" value="ABC_transporter-like_ATP-bd"/>
</dbReference>
<dbReference type="InterPro" id="IPR003593">
    <property type="entry name" value="AAA+_ATPase"/>
</dbReference>
<comment type="similarity">
    <text evidence="1">Belongs to the ABC transporter superfamily.</text>
</comment>
<evidence type="ECO:0000259" key="5">
    <source>
        <dbReference type="PROSITE" id="PS50893"/>
    </source>
</evidence>
<dbReference type="Proteomes" id="UP000239250">
    <property type="component" value="Chromosome"/>
</dbReference>
<dbReference type="GO" id="GO:0005524">
    <property type="term" value="F:ATP binding"/>
    <property type="evidence" value="ECO:0007669"/>
    <property type="project" value="UniProtKB-KW"/>
</dbReference>
<dbReference type="Pfam" id="PF00005">
    <property type="entry name" value="ABC_tran"/>
    <property type="match status" value="1"/>
</dbReference>
<keyword evidence="3" id="KW-0547">Nucleotide-binding</keyword>
<evidence type="ECO:0000313" key="7">
    <source>
        <dbReference type="Proteomes" id="UP000239250"/>
    </source>
</evidence>
<evidence type="ECO:0000313" key="6">
    <source>
        <dbReference type="EMBL" id="AVP49357.1"/>
    </source>
</evidence>
<proteinExistence type="inferred from homology"/>
<feature type="domain" description="ABC transporter" evidence="5">
    <location>
        <begin position="13"/>
        <end position="240"/>
    </location>
</feature>
<organism evidence="6 7">
    <name type="scientific">Williamsoniiplasma luminosum</name>
    <dbReference type="NCBI Taxonomy" id="214888"/>
    <lineage>
        <taxon>Bacteria</taxon>
        <taxon>Bacillati</taxon>
        <taxon>Mycoplasmatota</taxon>
        <taxon>Mollicutes</taxon>
        <taxon>Entomoplasmatales</taxon>
        <taxon>Williamsoniiplasma</taxon>
    </lineage>
</organism>
<dbReference type="CDD" id="cd03230">
    <property type="entry name" value="ABC_DR_subfamily_A"/>
    <property type="match status" value="1"/>
</dbReference>
<dbReference type="SUPFAM" id="SSF52540">
    <property type="entry name" value="P-loop containing nucleoside triphosphate hydrolases"/>
    <property type="match status" value="1"/>
</dbReference>
<sequence length="246" mass="28559">MKKMKIRDKMTTITINNLTKNIKNKVILKNIDLTLKESNVYGLLGNNGAGKTTLIKCIFNEFKINEGKILVNDHQISFNDLKEMHYFPENVDLPKEMTIFDYLQIQYLLHKNNLDQFNEKINKESYLLKDINFKKTKINSLSSGQQKIVSIILCKILDPNIIFFDEPTANLDISNKNIVLNEIKNMKSQNKIIVIVTHLIKEVEHLLDEIIILNNQTIVLNKTVKDQNLEQLFLETVNQELEANKC</sequence>
<gene>
    <name evidence="6" type="ORF">C5T88_02045</name>
</gene>
<dbReference type="Gene3D" id="3.40.50.300">
    <property type="entry name" value="P-loop containing nucleotide triphosphate hydrolases"/>
    <property type="match status" value="1"/>
</dbReference>
<dbReference type="PROSITE" id="PS50893">
    <property type="entry name" value="ABC_TRANSPORTER_2"/>
    <property type="match status" value="1"/>
</dbReference>
<evidence type="ECO:0000256" key="2">
    <source>
        <dbReference type="ARBA" id="ARBA00022448"/>
    </source>
</evidence>
<keyword evidence="4" id="KW-0067">ATP-binding</keyword>
<dbReference type="PANTHER" id="PTHR42711:SF5">
    <property type="entry name" value="ABC TRANSPORTER ATP-BINDING PROTEIN NATA"/>
    <property type="match status" value="1"/>
</dbReference>
<reference evidence="7" key="1">
    <citation type="submission" date="2018-02" db="EMBL/GenBank/DDBJ databases">
        <title>Firefly genomes illuminate parallel origins of bioluminescence in beetles.</title>
        <authorList>
            <person name="Fallon T.R."/>
            <person name="Lower S.E.S."/>
            <person name="Behringer M."/>
            <person name="Weng J.-K."/>
        </authorList>
    </citation>
    <scope>NUCLEOTIDE SEQUENCE [LARGE SCALE GENOMIC DNA]</scope>
</reference>